<dbReference type="RefSeq" id="WP_319615302.1">
    <property type="nucleotide sequence ID" value="NZ_JAWXYB010000018.1"/>
</dbReference>
<dbReference type="AlphaFoldDB" id="A0AAW9DVY2"/>
<dbReference type="Proteomes" id="UP001279553">
    <property type="component" value="Unassembled WGS sequence"/>
</dbReference>
<organism evidence="1 2">
    <name type="scientific">Acidiphilium acidophilum</name>
    <name type="common">Thiobacillus acidophilus</name>
    <dbReference type="NCBI Taxonomy" id="76588"/>
    <lineage>
        <taxon>Bacteria</taxon>
        <taxon>Pseudomonadati</taxon>
        <taxon>Pseudomonadota</taxon>
        <taxon>Alphaproteobacteria</taxon>
        <taxon>Acetobacterales</taxon>
        <taxon>Acidocellaceae</taxon>
        <taxon>Acidiphilium</taxon>
    </lineage>
</organism>
<keyword evidence="2" id="KW-1185">Reference proteome</keyword>
<dbReference type="EMBL" id="JAWXYB010000018">
    <property type="protein sequence ID" value="MDX5932452.1"/>
    <property type="molecule type" value="Genomic_DNA"/>
</dbReference>
<name>A0AAW9DVY2_ACIAO</name>
<evidence type="ECO:0008006" key="3">
    <source>
        <dbReference type="Google" id="ProtNLM"/>
    </source>
</evidence>
<evidence type="ECO:0000313" key="2">
    <source>
        <dbReference type="Proteomes" id="UP001279553"/>
    </source>
</evidence>
<reference evidence="1 2" key="1">
    <citation type="submission" date="2023-11" db="EMBL/GenBank/DDBJ databases">
        <title>MicrobeMod: A computational toolkit for identifying prokaryotic methylation and restriction-modification with nanopore sequencing.</title>
        <authorList>
            <person name="Crits-Christoph A."/>
            <person name="Kang S.C."/>
            <person name="Lee H."/>
            <person name="Ostrov N."/>
        </authorList>
    </citation>
    <scope>NUCLEOTIDE SEQUENCE [LARGE SCALE GENOMIC DNA]</scope>
    <source>
        <strain evidence="1 2">DSMZ 700</strain>
    </source>
</reference>
<proteinExistence type="predicted"/>
<sequence length="94" mass="10495">MSKKDELVEIYTRVEITARDVASILGWGYDPKILGVVLSTRSNILSIIRYMALTKDDLAAKRKVVENYFDIEGSIGAWVSEFAKKLGIPTTGEE</sequence>
<accession>A0AAW9DVY2</accession>
<protein>
    <recommendedName>
        <fullName evidence="3">DUF433 domain-containing protein</fullName>
    </recommendedName>
</protein>
<evidence type="ECO:0000313" key="1">
    <source>
        <dbReference type="EMBL" id="MDX5932452.1"/>
    </source>
</evidence>
<comment type="caution">
    <text evidence="1">The sequence shown here is derived from an EMBL/GenBank/DDBJ whole genome shotgun (WGS) entry which is preliminary data.</text>
</comment>
<gene>
    <name evidence="1" type="ORF">SIL87_16975</name>
</gene>